<dbReference type="InterPro" id="IPR001633">
    <property type="entry name" value="EAL_dom"/>
</dbReference>
<dbReference type="Pfam" id="PF10388">
    <property type="entry name" value="YkuI_C"/>
    <property type="match status" value="1"/>
</dbReference>
<feature type="domain" description="EAL" evidence="1">
    <location>
        <begin position="7"/>
        <end position="276"/>
    </location>
</feature>
<evidence type="ECO:0000313" key="3">
    <source>
        <dbReference type="Proteomes" id="UP000298058"/>
    </source>
</evidence>
<evidence type="ECO:0000313" key="2">
    <source>
        <dbReference type="EMBL" id="TGN18121.1"/>
    </source>
</evidence>
<comment type="caution">
    <text evidence="2">The sequence shown here is derived from an EMBL/GenBank/DDBJ whole genome shotgun (WGS) entry which is preliminary data.</text>
</comment>
<proteinExistence type="predicted"/>
<dbReference type="Gene3D" id="3.30.450.20">
    <property type="entry name" value="PAS domain"/>
    <property type="match status" value="1"/>
</dbReference>
<dbReference type="PANTHER" id="PTHR33121:SF82">
    <property type="entry name" value="SIGNAL TRANSDUCTION PROTEIN CONTAINING A EAL DOMAIN"/>
    <property type="match status" value="1"/>
</dbReference>
<dbReference type="GO" id="GO:0071111">
    <property type="term" value="F:cyclic-guanylate-specific phosphodiesterase activity"/>
    <property type="evidence" value="ECO:0007669"/>
    <property type="project" value="InterPro"/>
</dbReference>
<dbReference type="PROSITE" id="PS50883">
    <property type="entry name" value="EAL"/>
    <property type="match status" value="1"/>
</dbReference>
<evidence type="ECO:0000259" key="1">
    <source>
        <dbReference type="PROSITE" id="PS50883"/>
    </source>
</evidence>
<dbReference type="Pfam" id="PF00563">
    <property type="entry name" value="EAL"/>
    <property type="match status" value="1"/>
</dbReference>
<dbReference type="SUPFAM" id="SSF103190">
    <property type="entry name" value="Sensory domain-like"/>
    <property type="match status" value="1"/>
</dbReference>
<keyword evidence="3" id="KW-1185">Reference proteome</keyword>
<dbReference type="AlphaFoldDB" id="A0A4R9LX66"/>
<dbReference type="SUPFAM" id="SSF141868">
    <property type="entry name" value="EAL domain-like"/>
    <property type="match status" value="1"/>
</dbReference>
<protein>
    <submittedName>
        <fullName evidence="2">EAL domain-containing protein</fullName>
    </submittedName>
</protein>
<dbReference type="Proteomes" id="UP000298058">
    <property type="component" value="Unassembled WGS sequence"/>
</dbReference>
<dbReference type="EMBL" id="RQHW01000047">
    <property type="protein sequence ID" value="TGN18121.1"/>
    <property type="molecule type" value="Genomic_DNA"/>
</dbReference>
<dbReference type="PANTHER" id="PTHR33121">
    <property type="entry name" value="CYCLIC DI-GMP PHOSPHODIESTERASE PDEF"/>
    <property type="match status" value="1"/>
</dbReference>
<accession>A0A4R9LX66</accession>
<dbReference type="Gene3D" id="3.20.20.450">
    <property type="entry name" value="EAL domain"/>
    <property type="match status" value="1"/>
</dbReference>
<dbReference type="RefSeq" id="WP_135760808.1">
    <property type="nucleotide sequence ID" value="NZ_RQHW01000047.1"/>
</dbReference>
<dbReference type="InterPro" id="IPR050706">
    <property type="entry name" value="Cyclic-di-GMP_PDE-like"/>
</dbReference>
<gene>
    <name evidence="2" type="ORF">EHS15_11925</name>
</gene>
<organism evidence="2 3">
    <name type="scientific">Leptospira idonii</name>
    <dbReference type="NCBI Taxonomy" id="1193500"/>
    <lineage>
        <taxon>Bacteria</taxon>
        <taxon>Pseudomonadati</taxon>
        <taxon>Spirochaetota</taxon>
        <taxon>Spirochaetia</taxon>
        <taxon>Leptospirales</taxon>
        <taxon>Leptospiraceae</taxon>
        <taxon>Leptospira</taxon>
    </lineage>
</organism>
<dbReference type="InterPro" id="IPR018842">
    <property type="entry name" value="YkuI_C"/>
</dbReference>
<dbReference type="InterPro" id="IPR035919">
    <property type="entry name" value="EAL_sf"/>
</dbReference>
<dbReference type="InterPro" id="IPR029151">
    <property type="entry name" value="Sensor-like_sf"/>
</dbReference>
<name>A0A4R9LX66_9LEPT</name>
<dbReference type="SMART" id="SM00052">
    <property type="entry name" value="EAL"/>
    <property type="match status" value="1"/>
</dbReference>
<reference evidence="2" key="1">
    <citation type="journal article" date="2019" name="PLoS Negl. Trop. Dis.">
        <title>Revisiting the worldwide diversity of Leptospira species in the environment.</title>
        <authorList>
            <person name="Vincent A.T."/>
            <person name="Schiettekatte O."/>
            <person name="Bourhy P."/>
            <person name="Veyrier F.J."/>
            <person name="Picardeau M."/>
        </authorList>
    </citation>
    <scope>NUCLEOTIDE SEQUENCE [LARGE SCALE GENOMIC DNA]</scope>
    <source>
        <strain evidence="2">201300427</strain>
    </source>
</reference>
<sequence>MILQERNRKQTEEWESWLGLGNLVPVFQPILSSESTGVFGYEVLGRLQTNEGLVSLGPFFLAMDEARNSGEFSNRTSDLFRIKKKVDREIRYLALKKFKEEAPPETKLFINVSPHLMYDFLHSFPSKLPFTIKKVRELGIDPTRIIIEITEERFEHNLEVLKPILNLYRNEGFSIAVDDAGSEASNLDRIGLYHPEIIKVDLQMLRRSTFSRNFKEILLNLSRLGESLGSSLLFEGIETNDELYNSLNYGARYIQGYYFAKPEFDFAKRFAFRSEMSKSLEYFHSRKSSEMTEEIDWETKWKKKLSDITLGFDNQDGVWEWTGQSQAEISKDSDFFRMYITNPLGFQISPNYVQVAKKGMVADYSYLGKNWSWRPYFFEHIHKARTSIDPWTISPIYHDISEKLMLRTFSRGFGENLILFIDIVVSR</sequence>
<dbReference type="OrthoDB" id="1673646at2"/>
<dbReference type="CDD" id="cd01948">
    <property type="entry name" value="EAL"/>
    <property type="match status" value="1"/>
</dbReference>